<feature type="region of interest" description="Disordered" evidence="1">
    <location>
        <begin position="42"/>
        <end position="86"/>
    </location>
</feature>
<feature type="domain" description="DUF8175" evidence="3">
    <location>
        <begin position="54"/>
        <end position="237"/>
    </location>
</feature>
<dbReference type="EMBL" id="CP002380">
    <property type="protein sequence ID" value="ADX75189.1"/>
    <property type="molecule type" value="Genomic_DNA"/>
</dbReference>
<dbReference type="HOGENOM" id="CLU_079857_1_0_11"/>
<dbReference type="RefSeq" id="WP_013603056.1">
    <property type="nucleotide sequence ID" value="NC_015146.1"/>
</dbReference>
<gene>
    <name evidence="4" type="ordered locus">Asphe3_41240</name>
</gene>
<reference evidence="5" key="1">
    <citation type="journal article" date="2011" name="Stand. Genomic Sci.">
        <title>Complete genome sequence of Arthrobacter phenanthrenivorans type strain (Sphe3).</title>
        <authorList>
            <person name="Kallimanis A."/>
            <person name="Labutti K.M."/>
            <person name="Lapidus A."/>
            <person name="Clum A."/>
            <person name="Lykidis A."/>
            <person name="Mavromatis K."/>
            <person name="Pagani I."/>
            <person name="Liolios K."/>
            <person name="Ivanova N."/>
            <person name="Goodwin L."/>
            <person name="Pitluck S."/>
            <person name="Chen A."/>
            <person name="Palaniappan K."/>
            <person name="Markowitz V."/>
            <person name="Bristow J."/>
            <person name="Velentzas A.D."/>
            <person name="Perisynakis A."/>
            <person name="Ouzounis C.C."/>
            <person name="Kyrpides N.C."/>
            <person name="Koukkou A.I."/>
            <person name="Drainas C."/>
        </authorList>
    </citation>
    <scope>NUCLEOTIDE SEQUENCE [LARGE SCALE GENOMIC DNA]</scope>
    <source>
        <strain evidence="5">DSM 18606 / JCM 16027 / LMG 23796 / Sphe3</strain>
        <plasmid evidence="5">Plasmid pASPHE301</plasmid>
    </source>
</reference>
<dbReference type="InterPro" id="IPR058488">
    <property type="entry name" value="DUF8175"/>
</dbReference>
<keyword evidence="2" id="KW-0812">Transmembrane</keyword>
<dbReference type="Proteomes" id="UP000008639">
    <property type="component" value="Plasmid pASPHE301"/>
</dbReference>
<dbReference type="AlphaFoldDB" id="F0MCD8"/>
<feature type="compositionally biased region" description="Low complexity" evidence="1">
    <location>
        <begin position="45"/>
        <end position="68"/>
    </location>
</feature>
<dbReference type="eggNOG" id="ENOG5033D9Z">
    <property type="taxonomic scope" value="Bacteria"/>
</dbReference>
<organism evidence="4 5">
    <name type="scientific">Pseudarthrobacter phenanthrenivorans (strain DSM 18606 / JCM 16027 / LMG 23796 / Sphe3)</name>
    <name type="common">Arthrobacter phenanthrenivorans</name>
    <dbReference type="NCBI Taxonomy" id="930171"/>
    <lineage>
        <taxon>Bacteria</taxon>
        <taxon>Bacillati</taxon>
        <taxon>Actinomycetota</taxon>
        <taxon>Actinomycetes</taxon>
        <taxon>Micrococcales</taxon>
        <taxon>Micrococcaceae</taxon>
        <taxon>Pseudarthrobacter</taxon>
    </lineage>
</organism>
<geneLocation type="plasmid" evidence="4 5">
    <name>pASPHE301</name>
</geneLocation>
<protein>
    <recommendedName>
        <fullName evidence="3">DUF8175 domain-containing protein</fullName>
    </recommendedName>
</protein>
<feature type="transmembrane region" description="Helical" evidence="2">
    <location>
        <begin position="18"/>
        <end position="38"/>
    </location>
</feature>
<evidence type="ECO:0000256" key="2">
    <source>
        <dbReference type="SAM" id="Phobius"/>
    </source>
</evidence>
<sequence length="241" mass="24474">MTEPTVNEDQNPLTKPKFIISAVVVAIIVALGIILALVPRGGGTASPEPSTTSTSTSSGRSTATSAASVCGLPSGDQAKPATTPTDTKWELVGKIAAPTSPTQFGPGKTDANGLRSCFAHSPMGALYAASNVAVLSATGKARLVYEELAVPGPERDALLNQPEPQATSAVTAQIAGFQIRSYDPDRAVIVIAAKGSNGALVSVPVPLQWHSGDWKVVVPATGSTGGGQISDLSGYIPWSGV</sequence>
<keyword evidence="2" id="KW-0472">Membrane</keyword>
<keyword evidence="2" id="KW-1133">Transmembrane helix</keyword>
<dbReference type="Pfam" id="PF26526">
    <property type="entry name" value="DUF8175"/>
    <property type="match status" value="1"/>
</dbReference>
<evidence type="ECO:0000313" key="5">
    <source>
        <dbReference type="Proteomes" id="UP000008639"/>
    </source>
</evidence>
<keyword evidence="4" id="KW-0614">Plasmid</keyword>
<evidence type="ECO:0000259" key="3">
    <source>
        <dbReference type="Pfam" id="PF26526"/>
    </source>
</evidence>
<dbReference type="KEGG" id="apn:Asphe3_41240"/>
<dbReference type="OrthoDB" id="4428031at2"/>
<proteinExistence type="predicted"/>
<name>F0MCD8_PSEPM</name>
<evidence type="ECO:0000256" key="1">
    <source>
        <dbReference type="SAM" id="MobiDB-lite"/>
    </source>
</evidence>
<evidence type="ECO:0000313" key="4">
    <source>
        <dbReference type="EMBL" id="ADX75189.1"/>
    </source>
</evidence>
<accession>F0MCD8</accession>